<sequence>MRLHAVFFAVCVAICIAPGQSGALSIDASALSSSATRQIMASFTHLQTLPRSTFELSGKTVKSSGRRALYDIGSSQTVRLSGPVMMESDARYFNDHNTTSAAIGFGIPRLSLSAGVRMDYGHGIERRTYGKAGAKVTMSLKSVSLAGMTEVLADGDGGRMDYKLKAKYQRSRYYVDTRFERVRGTEIQGLSIGVELF</sequence>
<dbReference type="EMBL" id="MT142631">
    <property type="protein sequence ID" value="QJA86374.1"/>
    <property type="molecule type" value="Genomic_DNA"/>
</dbReference>
<dbReference type="AlphaFoldDB" id="A0A6M3KY66"/>
<dbReference type="EMBL" id="MT141836">
    <property type="protein sequence ID" value="QJA70969.1"/>
    <property type="molecule type" value="Genomic_DNA"/>
</dbReference>
<organism evidence="2">
    <name type="scientific">viral metagenome</name>
    <dbReference type="NCBI Taxonomy" id="1070528"/>
    <lineage>
        <taxon>unclassified sequences</taxon>
        <taxon>metagenomes</taxon>
        <taxon>organismal metagenomes</taxon>
    </lineage>
</organism>
<name>A0A6M3KY66_9ZZZZ</name>
<protein>
    <submittedName>
        <fullName evidence="2">Uncharacterized protein</fullName>
    </submittedName>
</protein>
<evidence type="ECO:0000313" key="1">
    <source>
        <dbReference type="EMBL" id="QJA70969.1"/>
    </source>
</evidence>
<gene>
    <name evidence="1" type="ORF">MM415A03442_0010</name>
    <name evidence="2" type="ORF">MM415B02087_0012</name>
</gene>
<reference evidence="2" key="1">
    <citation type="submission" date="2020-03" db="EMBL/GenBank/DDBJ databases">
        <title>The deep terrestrial virosphere.</title>
        <authorList>
            <person name="Holmfeldt K."/>
            <person name="Nilsson E."/>
            <person name="Simone D."/>
            <person name="Lopez-Fernandez M."/>
            <person name="Wu X."/>
            <person name="de Brujin I."/>
            <person name="Lundin D."/>
            <person name="Andersson A."/>
            <person name="Bertilsson S."/>
            <person name="Dopson M."/>
        </authorList>
    </citation>
    <scope>NUCLEOTIDE SEQUENCE</scope>
    <source>
        <strain evidence="1">MM415A03442</strain>
        <strain evidence="2">MM415B02087</strain>
    </source>
</reference>
<accession>A0A6M3KY66</accession>
<proteinExistence type="predicted"/>
<evidence type="ECO:0000313" key="2">
    <source>
        <dbReference type="EMBL" id="QJA86374.1"/>
    </source>
</evidence>